<keyword evidence="2" id="KW-0472">Membrane</keyword>
<proteinExistence type="predicted"/>
<gene>
    <name evidence="3" type="ORF">CRG98_012610</name>
</gene>
<keyword evidence="2" id="KW-0812">Transmembrane</keyword>
<sequence length="106" mass="11444">MDGQAAGHGRAQGSAGVHAGGQGCALEHGRRVGRLVYARADGRAHGAPSMRLNVRACVWRTFEHADLSRDVDHRFLTYVLSVFGLVFGLFGLIIGCCGLEELRAFY</sequence>
<comment type="caution">
    <text evidence="3">The sequence shown here is derived from an EMBL/GenBank/DDBJ whole genome shotgun (WGS) entry which is preliminary data.</text>
</comment>
<organism evidence="3 4">
    <name type="scientific">Punica granatum</name>
    <name type="common">Pomegranate</name>
    <dbReference type="NCBI Taxonomy" id="22663"/>
    <lineage>
        <taxon>Eukaryota</taxon>
        <taxon>Viridiplantae</taxon>
        <taxon>Streptophyta</taxon>
        <taxon>Embryophyta</taxon>
        <taxon>Tracheophyta</taxon>
        <taxon>Spermatophyta</taxon>
        <taxon>Magnoliopsida</taxon>
        <taxon>eudicotyledons</taxon>
        <taxon>Gunneridae</taxon>
        <taxon>Pentapetalae</taxon>
        <taxon>rosids</taxon>
        <taxon>malvids</taxon>
        <taxon>Myrtales</taxon>
        <taxon>Lythraceae</taxon>
        <taxon>Punica</taxon>
    </lineage>
</organism>
<protein>
    <submittedName>
        <fullName evidence="3">Uncharacterized protein</fullName>
    </submittedName>
</protein>
<feature type="transmembrane region" description="Helical" evidence="2">
    <location>
        <begin position="75"/>
        <end position="99"/>
    </location>
</feature>
<keyword evidence="2" id="KW-1133">Transmembrane helix</keyword>
<accession>A0A2I0KEQ8</accession>
<evidence type="ECO:0000256" key="1">
    <source>
        <dbReference type="SAM" id="MobiDB-lite"/>
    </source>
</evidence>
<dbReference type="AlphaFoldDB" id="A0A2I0KEQ8"/>
<dbReference type="EMBL" id="PGOL01000647">
    <property type="protein sequence ID" value="PKI67002.1"/>
    <property type="molecule type" value="Genomic_DNA"/>
</dbReference>
<keyword evidence="4" id="KW-1185">Reference proteome</keyword>
<evidence type="ECO:0000313" key="4">
    <source>
        <dbReference type="Proteomes" id="UP000233551"/>
    </source>
</evidence>
<reference evidence="3 4" key="1">
    <citation type="submission" date="2017-11" db="EMBL/GenBank/DDBJ databases">
        <title>De-novo sequencing of pomegranate (Punica granatum L.) genome.</title>
        <authorList>
            <person name="Akparov Z."/>
            <person name="Amiraslanov A."/>
            <person name="Hajiyeva S."/>
            <person name="Abbasov M."/>
            <person name="Kaur K."/>
            <person name="Hamwieh A."/>
            <person name="Solovyev V."/>
            <person name="Salamov A."/>
            <person name="Braich B."/>
            <person name="Kosarev P."/>
            <person name="Mahmoud A."/>
            <person name="Hajiyev E."/>
            <person name="Babayeva S."/>
            <person name="Izzatullayeva V."/>
            <person name="Mammadov A."/>
            <person name="Mammadov A."/>
            <person name="Sharifova S."/>
            <person name="Ojaghi J."/>
            <person name="Eynullazada K."/>
            <person name="Bayramov B."/>
            <person name="Abdulazimova A."/>
            <person name="Shahmuradov I."/>
        </authorList>
    </citation>
    <scope>NUCLEOTIDE SEQUENCE [LARGE SCALE GENOMIC DNA]</scope>
    <source>
        <strain evidence="4">cv. AG2017</strain>
        <tissue evidence="3">Leaf</tissue>
    </source>
</reference>
<name>A0A2I0KEQ8_PUNGR</name>
<feature type="region of interest" description="Disordered" evidence="1">
    <location>
        <begin position="1"/>
        <end position="23"/>
    </location>
</feature>
<evidence type="ECO:0000313" key="3">
    <source>
        <dbReference type="EMBL" id="PKI67002.1"/>
    </source>
</evidence>
<dbReference type="Proteomes" id="UP000233551">
    <property type="component" value="Unassembled WGS sequence"/>
</dbReference>
<evidence type="ECO:0000256" key="2">
    <source>
        <dbReference type="SAM" id="Phobius"/>
    </source>
</evidence>